<dbReference type="PROSITE" id="PS51828">
    <property type="entry name" value="PTX_2"/>
    <property type="match status" value="1"/>
</dbReference>
<comment type="function">
    <text evidence="6">Plays a role in the regulation of innate resistance to pathogens, inflammatory reactions, possibly clearance of self-components and female fertility.</text>
</comment>
<dbReference type="SMART" id="SM00159">
    <property type="entry name" value="PTX"/>
    <property type="match status" value="1"/>
</dbReference>
<dbReference type="AlphaFoldDB" id="A0A8T2JJ12"/>
<reference evidence="13" key="1">
    <citation type="thesis" date="2020" institute="ProQuest LLC" country="789 East Eisenhower Parkway, Ann Arbor, MI, USA">
        <title>Comparative Genomics and Chromosome Evolution.</title>
        <authorList>
            <person name="Mudd A.B."/>
        </authorList>
    </citation>
    <scope>NUCLEOTIDE SEQUENCE</scope>
    <source>
        <strain evidence="13">Female2</strain>
        <tissue evidence="13">Blood</tissue>
    </source>
</reference>
<evidence type="ECO:0000259" key="12">
    <source>
        <dbReference type="PROSITE" id="PS51828"/>
    </source>
</evidence>
<feature type="signal peptide" evidence="11">
    <location>
        <begin position="1"/>
        <end position="19"/>
    </location>
</feature>
<keyword evidence="2" id="KW-0964">Secreted</keyword>
<comment type="subunit">
    <text evidence="7">Homooctamer; disulfide-linked. Binds to C1q.</text>
</comment>
<evidence type="ECO:0000256" key="2">
    <source>
        <dbReference type="ARBA" id="ARBA00022525"/>
    </source>
</evidence>
<feature type="chain" id="PRO_5035821622" description="Pentraxin-related protein PTX3" evidence="11">
    <location>
        <begin position="20"/>
        <end position="418"/>
    </location>
</feature>
<dbReference type="Pfam" id="PF00354">
    <property type="entry name" value="Pentaxin"/>
    <property type="match status" value="1"/>
</dbReference>
<dbReference type="PANTHER" id="PTHR46943">
    <property type="entry name" value="PENTRAXIN-RELATED PROTEIN PTX3"/>
    <property type="match status" value="1"/>
</dbReference>
<dbReference type="GO" id="GO:0044793">
    <property type="term" value="P:host-mediated suppression of viral proces"/>
    <property type="evidence" value="ECO:0007669"/>
    <property type="project" value="TreeGrafter"/>
</dbReference>
<keyword evidence="5" id="KW-0325">Glycoprotein</keyword>
<evidence type="ECO:0000313" key="14">
    <source>
        <dbReference type="Proteomes" id="UP000812440"/>
    </source>
</evidence>
<sequence length="418" mass="46699">MTPLNLLVCAVCCISTALTIEDVIYVKLNNDLDNGIPENGEVYTECQTKDLTKWDKLFTMMENSQMKENMLLQSVDEVVKVELQNLRGEMLQFVTNFAGACASNIERATAKVTNLLDRSLTSKCEQAQQSEKGLLERKETDWENAVLLNLNITERLDRIEEALYRQAELQQSQTKDSSDCIESSSTLVSVLQELDQVTAKLYSTQKWISQRFLPAGCDSAILFPMRSSKIYASVHPTDRNLQALSFCIWVKVTEALDKTIVFSYGTKRNPYEIQLYLNYQSSVLVIGDNQNKVTAENAVESGNWTHICGTWDSEDGKATLWVNGENKAISYDVAKGHIIPNKGIFQLGQEKNGCCVGGGFEESLAFSGRITGFNLWDKELSEEEITWTGAENGCTIRGNVVGWGTTEIQPHGGAQYIQ</sequence>
<comment type="subcellular location">
    <subcellularLocation>
        <location evidence="1">Secreted</location>
    </subcellularLocation>
</comment>
<evidence type="ECO:0000256" key="11">
    <source>
        <dbReference type="SAM" id="SignalP"/>
    </source>
</evidence>
<dbReference type="PRINTS" id="PR00895">
    <property type="entry name" value="PENTAXIN"/>
</dbReference>
<dbReference type="InterPro" id="IPR030476">
    <property type="entry name" value="Pentaxin_CS"/>
</dbReference>
<keyword evidence="4" id="KW-1015">Disulfide bond</keyword>
<evidence type="ECO:0000256" key="5">
    <source>
        <dbReference type="ARBA" id="ARBA00023180"/>
    </source>
</evidence>
<dbReference type="InterPro" id="IPR042837">
    <property type="entry name" value="PTX3"/>
</dbReference>
<evidence type="ECO:0000313" key="13">
    <source>
        <dbReference type="EMBL" id="KAG8445255.1"/>
    </source>
</evidence>
<dbReference type="InterPro" id="IPR001759">
    <property type="entry name" value="PTX_dom"/>
</dbReference>
<evidence type="ECO:0000256" key="1">
    <source>
        <dbReference type="ARBA" id="ARBA00004613"/>
    </source>
</evidence>
<evidence type="ECO:0000256" key="8">
    <source>
        <dbReference type="ARBA" id="ARBA00073233"/>
    </source>
</evidence>
<proteinExistence type="predicted"/>
<evidence type="ECO:0000256" key="6">
    <source>
        <dbReference type="ARBA" id="ARBA00057134"/>
    </source>
</evidence>
<feature type="domain" description="Pentraxin (PTX)" evidence="12">
    <location>
        <begin position="217"/>
        <end position="418"/>
    </location>
</feature>
<protein>
    <recommendedName>
        <fullName evidence="8">Pentraxin-related protein PTX3</fullName>
    </recommendedName>
    <alternativeName>
        <fullName evidence="9">Pentaxin-related protein PTX3</fullName>
    </alternativeName>
</protein>
<dbReference type="SUPFAM" id="SSF49899">
    <property type="entry name" value="Concanavalin A-like lectins/glucanases"/>
    <property type="match status" value="1"/>
</dbReference>
<dbReference type="GO" id="GO:0045087">
    <property type="term" value="P:innate immune response"/>
    <property type="evidence" value="ECO:0007669"/>
    <property type="project" value="TreeGrafter"/>
</dbReference>
<dbReference type="PROSITE" id="PS00289">
    <property type="entry name" value="PTX_1"/>
    <property type="match status" value="1"/>
</dbReference>
<evidence type="ECO:0000256" key="4">
    <source>
        <dbReference type="ARBA" id="ARBA00023157"/>
    </source>
</evidence>
<dbReference type="OrthoDB" id="10009351at2759"/>
<accession>A0A8T2JJ12</accession>
<dbReference type="Pfam" id="PF26206">
    <property type="entry name" value="PTX3_N"/>
    <property type="match status" value="1"/>
</dbReference>
<keyword evidence="14" id="KW-1185">Reference proteome</keyword>
<comment type="caution">
    <text evidence="10">Lacks conserved residue(s) required for the propagation of feature annotation.</text>
</comment>
<evidence type="ECO:0000256" key="9">
    <source>
        <dbReference type="ARBA" id="ARBA00083262"/>
    </source>
</evidence>
<dbReference type="FunFam" id="2.60.120.200:FF:000110">
    <property type="entry name" value="pentraxin-related protein PTX3"/>
    <property type="match status" value="1"/>
</dbReference>
<comment type="caution">
    <text evidence="13">The sequence shown here is derived from an EMBL/GenBank/DDBJ whole genome shotgun (WGS) entry which is preliminary data.</text>
</comment>
<dbReference type="GO" id="GO:0005615">
    <property type="term" value="C:extracellular space"/>
    <property type="evidence" value="ECO:0007669"/>
    <property type="project" value="TreeGrafter"/>
</dbReference>
<evidence type="ECO:0000256" key="7">
    <source>
        <dbReference type="ARBA" id="ARBA00064758"/>
    </source>
</evidence>
<dbReference type="InterPro" id="IPR013320">
    <property type="entry name" value="ConA-like_dom_sf"/>
</dbReference>
<gene>
    <name evidence="13" type="ORF">GDO86_010147</name>
</gene>
<dbReference type="InterPro" id="IPR058832">
    <property type="entry name" value="PTX3_N"/>
</dbReference>
<evidence type="ECO:0000256" key="10">
    <source>
        <dbReference type="PROSITE-ProRule" id="PRU01172"/>
    </source>
</evidence>
<dbReference type="PANTHER" id="PTHR46943:SF1">
    <property type="entry name" value="PENTRAXIN-RELATED PROTEIN PTX3"/>
    <property type="match status" value="1"/>
</dbReference>
<dbReference type="Proteomes" id="UP000812440">
    <property type="component" value="Chromosome 5"/>
</dbReference>
<evidence type="ECO:0000256" key="3">
    <source>
        <dbReference type="ARBA" id="ARBA00022729"/>
    </source>
</evidence>
<dbReference type="EMBL" id="JAACNH010000004">
    <property type="protein sequence ID" value="KAG8445255.1"/>
    <property type="molecule type" value="Genomic_DNA"/>
</dbReference>
<keyword evidence="3 11" id="KW-0732">Signal</keyword>
<dbReference type="Gene3D" id="2.60.120.200">
    <property type="match status" value="1"/>
</dbReference>
<organism evidence="13 14">
    <name type="scientific">Hymenochirus boettgeri</name>
    <name type="common">Congo dwarf clawed frog</name>
    <dbReference type="NCBI Taxonomy" id="247094"/>
    <lineage>
        <taxon>Eukaryota</taxon>
        <taxon>Metazoa</taxon>
        <taxon>Chordata</taxon>
        <taxon>Craniata</taxon>
        <taxon>Vertebrata</taxon>
        <taxon>Euteleostomi</taxon>
        <taxon>Amphibia</taxon>
        <taxon>Batrachia</taxon>
        <taxon>Anura</taxon>
        <taxon>Pipoidea</taxon>
        <taxon>Pipidae</taxon>
        <taxon>Pipinae</taxon>
        <taxon>Hymenochirus</taxon>
    </lineage>
</organism>
<dbReference type="GO" id="GO:0001849">
    <property type="term" value="F:complement component C1q complex binding"/>
    <property type="evidence" value="ECO:0007669"/>
    <property type="project" value="TreeGrafter"/>
</dbReference>
<name>A0A8T2JJ12_9PIPI</name>